<keyword evidence="1" id="KW-0812">Transmembrane</keyword>
<evidence type="ECO:0000313" key="3">
    <source>
        <dbReference type="Proteomes" id="UP000297776"/>
    </source>
</evidence>
<name>A0A4Y8LDC3_9BACL</name>
<organism evidence="2 3">
    <name type="scientific">Jeotgalibacillus salarius</name>
    <dbReference type="NCBI Taxonomy" id="546023"/>
    <lineage>
        <taxon>Bacteria</taxon>
        <taxon>Bacillati</taxon>
        <taxon>Bacillota</taxon>
        <taxon>Bacilli</taxon>
        <taxon>Bacillales</taxon>
        <taxon>Caryophanaceae</taxon>
        <taxon>Jeotgalibacillus</taxon>
    </lineage>
</organism>
<dbReference type="RefSeq" id="WP_134382534.1">
    <property type="nucleotide sequence ID" value="NZ_SORX01000010.1"/>
</dbReference>
<dbReference type="EMBL" id="SORX01000010">
    <property type="protein sequence ID" value="TFD99492.1"/>
    <property type="molecule type" value="Genomic_DNA"/>
</dbReference>
<accession>A0A4Y8LDC3</accession>
<evidence type="ECO:0000256" key="1">
    <source>
        <dbReference type="SAM" id="Phobius"/>
    </source>
</evidence>
<evidence type="ECO:0008006" key="4">
    <source>
        <dbReference type="Google" id="ProtNLM"/>
    </source>
</evidence>
<feature type="transmembrane region" description="Helical" evidence="1">
    <location>
        <begin position="5"/>
        <end position="23"/>
    </location>
</feature>
<keyword evidence="1" id="KW-1133">Transmembrane helix</keyword>
<dbReference type="AlphaFoldDB" id="A0A4Y8LDC3"/>
<protein>
    <recommendedName>
        <fullName evidence="4">DUF1433 domain-containing protein</fullName>
    </recommendedName>
</protein>
<comment type="caution">
    <text evidence="2">The sequence shown here is derived from an EMBL/GenBank/DDBJ whole genome shotgun (WGS) entry which is preliminary data.</text>
</comment>
<dbReference type="Proteomes" id="UP000297776">
    <property type="component" value="Unassembled WGS sequence"/>
</dbReference>
<dbReference type="OrthoDB" id="2947558at2"/>
<keyword evidence="3" id="KW-1185">Reference proteome</keyword>
<reference evidence="2 3" key="1">
    <citation type="submission" date="2019-03" db="EMBL/GenBank/DDBJ databases">
        <authorList>
            <person name="Yang Y."/>
        </authorList>
    </citation>
    <scope>NUCLEOTIDE SEQUENCE [LARGE SCALE GENOMIC DNA]</scope>
    <source>
        <strain evidence="2 3">ASL-1</strain>
    </source>
</reference>
<proteinExistence type="predicted"/>
<evidence type="ECO:0000313" key="2">
    <source>
        <dbReference type="EMBL" id="TFD99492.1"/>
    </source>
</evidence>
<gene>
    <name evidence="2" type="ORF">E2626_14635</name>
</gene>
<keyword evidence="1" id="KW-0472">Membrane</keyword>
<sequence length="129" mass="15040">MKRKLSVISVVMVVLIGIVFMFYNNEKIEHANSLEEKRQEVLDKVTNHLSHFNPALDAFVDKDYKTTIASNISSEGIVEYDRGLAKNKSPLGNYILKYDLNHMEIVSEKIEITNPDYTEEWREFQEENK</sequence>